<evidence type="ECO:0000256" key="2">
    <source>
        <dbReference type="ARBA" id="ARBA00008114"/>
    </source>
</evidence>
<dbReference type="Pfam" id="PF01545">
    <property type="entry name" value="Cation_efflux"/>
    <property type="match status" value="1"/>
</dbReference>
<keyword evidence="3" id="KW-0813">Transport</keyword>
<evidence type="ECO:0000313" key="11">
    <source>
        <dbReference type="Proteomes" id="UP000361836"/>
    </source>
</evidence>
<dbReference type="InterPro" id="IPR002524">
    <property type="entry name" value="Cation_efflux"/>
</dbReference>
<evidence type="ECO:0000256" key="3">
    <source>
        <dbReference type="ARBA" id="ARBA00022448"/>
    </source>
</evidence>
<protein>
    <submittedName>
        <fullName evidence="10">Ferrous-iron efflux pump FieF</fullName>
    </submittedName>
</protein>
<comment type="subcellular location">
    <subcellularLocation>
        <location evidence="1">Membrane</location>
        <topology evidence="1">Multi-pass membrane protein</topology>
    </subcellularLocation>
</comment>
<accession>A0A5K1JD65</accession>
<dbReference type="InterPro" id="IPR036837">
    <property type="entry name" value="Cation_efflux_CTD_sf"/>
</dbReference>
<keyword evidence="6 7" id="KW-0472">Membrane</keyword>
<dbReference type="EMBL" id="CABWIE010000036">
    <property type="protein sequence ID" value="VWM01708.1"/>
    <property type="molecule type" value="Genomic_DNA"/>
</dbReference>
<dbReference type="InterPro" id="IPR027470">
    <property type="entry name" value="Cation_efflux_CTD"/>
</dbReference>
<dbReference type="GO" id="GO:0016020">
    <property type="term" value="C:membrane"/>
    <property type="evidence" value="ECO:0007669"/>
    <property type="project" value="UniProtKB-SubCell"/>
</dbReference>
<evidence type="ECO:0000313" key="10">
    <source>
        <dbReference type="EMBL" id="VWM01708.1"/>
    </source>
</evidence>
<dbReference type="Gene3D" id="1.20.1510.10">
    <property type="entry name" value="Cation efflux protein transmembrane domain"/>
    <property type="match status" value="1"/>
</dbReference>
<evidence type="ECO:0000256" key="5">
    <source>
        <dbReference type="ARBA" id="ARBA00022989"/>
    </source>
</evidence>
<comment type="similarity">
    <text evidence="2">Belongs to the cation diffusion facilitator (CDF) transporter (TC 2.A.4) family.</text>
</comment>
<dbReference type="PANTHER" id="PTHR43840">
    <property type="entry name" value="MITOCHONDRIAL METAL TRANSPORTER 1-RELATED"/>
    <property type="match status" value="1"/>
</dbReference>
<evidence type="ECO:0000256" key="6">
    <source>
        <dbReference type="ARBA" id="ARBA00023136"/>
    </source>
</evidence>
<dbReference type="InterPro" id="IPR027469">
    <property type="entry name" value="Cation_efflux_TMD_sf"/>
</dbReference>
<dbReference type="AlphaFoldDB" id="A0A5K1JD65"/>
<keyword evidence="5 7" id="KW-1133">Transmembrane helix</keyword>
<organism evidence="10 11">
    <name type="scientific">Collinsella aerofaciens</name>
    <dbReference type="NCBI Taxonomy" id="74426"/>
    <lineage>
        <taxon>Bacteria</taxon>
        <taxon>Bacillati</taxon>
        <taxon>Actinomycetota</taxon>
        <taxon>Coriobacteriia</taxon>
        <taxon>Coriobacteriales</taxon>
        <taxon>Coriobacteriaceae</taxon>
        <taxon>Collinsella</taxon>
    </lineage>
</organism>
<dbReference type="PANTHER" id="PTHR43840:SF15">
    <property type="entry name" value="MITOCHONDRIAL METAL TRANSPORTER 1-RELATED"/>
    <property type="match status" value="1"/>
</dbReference>
<evidence type="ECO:0000256" key="7">
    <source>
        <dbReference type="SAM" id="Phobius"/>
    </source>
</evidence>
<dbReference type="InterPro" id="IPR058533">
    <property type="entry name" value="Cation_efflux_TM"/>
</dbReference>
<evidence type="ECO:0000259" key="9">
    <source>
        <dbReference type="Pfam" id="PF16916"/>
    </source>
</evidence>
<proteinExistence type="inferred from homology"/>
<dbReference type="FunFam" id="1.20.1510.10:FF:000006">
    <property type="entry name" value="Divalent cation efflux transporter"/>
    <property type="match status" value="1"/>
</dbReference>
<dbReference type="Pfam" id="PF16916">
    <property type="entry name" value="ZT_dimer"/>
    <property type="match status" value="1"/>
</dbReference>
<dbReference type="Proteomes" id="UP000361836">
    <property type="component" value="Unassembled WGS sequence"/>
</dbReference>
<gene>
    <name evidence="10" type="primary">fieF_2</name>
    <name evidence="10" type="ORF">KCJAJFAP_00988</name>
</gene>
<feature type="transmembrane region" description="Helical" evidence="7">
    <location>
        <begin position="97"/>
        <end position="115"/>
    </location>
</feature>
<keyword evidence="4 7" id="KW-0812">Transmembrane</keyword>
<feature type="domain" description="Cation efflux protein transmembrane" evidence="8">
    <location>
        <begin position="32"/>
        <end position="223"/>
    </location>
</feature>
<reference evidence="10 11" key="1">
    <citation type="submission" date="2019-10" db="EMBL/GenBank/DDBJ databases">
        <authorList>
            <person name="Wolf R A."/>
        </authorList>
    </citation>
    <scope>NUCLEOTIDE SEQUENCE [LARGE SCALE GENOMIC DNA]</scope>
    <source>
        <strain evidence="10">Collinsella_aerofaciens_MC2</strain>
    </source>
</reference>
<dbReference type="SUPFAM" id="SSF161111">
    <property type="entry name" value="Cation efflux protein transmembrane domain-like"/>
    <property type="match status" value="1"/>
</dbReference>
<feature type="transmembrane region" description="Helical" evidence="7">
    <location>
        <begin position="25"/>
        <end position="47"/>
    </location>
</feature>
<feature type="transmembrane region" description="Helical" evidence="7">
    <location>
        <begin position="127"/>
        <end position="148"/>
    </location>
</feature>
<dbReference type="Gene3D" id="3.30.70.1350">
    <property type="entry name" value="Cation efflux protein, cytoplasmic domain"/>
    <property type="match status" value="1"/>
</dbReference>
<dbReference type="NCBIfam" id="TIGR01297">
    <property type="entry name" value="CDF"/>
    <property type="match status" value="1"/>
</dbReference>
<evidence type="ECO:0000256" key="4">
    <source>
        <dbReference type="ARBA" id="ARBA00022692"/>
    </source>
</evidence>
<evidence type="ECO:0000256" key="1">
    <source>
        <dbReference type="ARBA" id="ARBA00004141"/>
    </source>
</evidence>
<dbReference type="InterPro" id="IPR050291">
    <property type="entry name" value="CDF_Transporter"/>
</dbReference>
<dbReference type="GO" id="GO:0008324">
    <property type="term" value="F:monoatomic cation transmembrane transporter activity"/>
    <property type="evidence" value="ECO:0007669"/>
    <property type="project" value="InterPro"/>
</dbReference>
<feature type="domain" description="Cation efflux protein cytoplasmic" evidence="9">
    <location>
        <begin position="227"/>
        <end position="303"/>
    </location>
</feature>
<evidence type="ECO:0000259" key="8">
    <source>
        <dbReference type="Pfam" id="PF01545"/>
    </source>
</evidence>
<name>A0A5K1JD65_9ACTN</name>
<dbReference type="SUPFAM" id="SSF160240">
    <property type="entry name" value="Cation efflux protein cytoplasmic domain-like"/>
    <property type="match status" value="1"/>
</dbReference>
<keyword evidence="11" id="KW-1185">Reference proteome</keyword>
<sequence length="393" mass="42331">MDEAMGLIKMIEWIVKRAQGDRARVGALTGVVCILANVVLCAAKGTIGVVSGSVSIVADAMNNLSDASSNIVSVLGFKLASKPADPEHPYGHGRYEYLSGLVVAALVLLIGLELVKSSFERIVHPEPVEFSLALVAVLVLSMAVKLWMAALNQKLGDRIESETLHATAQDSKNDVLATGAVLACAIVSRVAGINLDAWVGLAVGAHIGWSGFELIQDTVSPLLGQAPDPKLVEHIRSKIISYPGVLGVHDLMVHDYGPGRKFASAHAEMAAEADPLKSHDTLDNIEQAFRNEDGMIVTLHYDPIVTDDSKVASMRLRINAIAQKIDSRISIHDLRCVPGPTHTNVIFDCVRPSDLQMSTEELKRALAKQVESEYPKSCAKITIDEDYVGHTHE</sequence>